<organism evidence="1 2">
    <name type="scientific">Smallanthus sonchifolius</name>
    <dbReference type="NCBI Taxonomy" id="185202"/>
    <lineage>
        <taxon>Eukaryota</taxon>
        <taxon>Viridiplantae</taxon>
        <taxon>Streptophyta</taxon>
        <taxon>Embryophyta</taxon>
        <taxon>Tracheophyta</taxon>
        <taxon>Spermatophyta</taxon>
        <taxon>Magnoliopsida</taxon>
        <taxon>eudicotyledons</taxon>
        <taxon>Gunneridae</taxon>
        <taxon>Pentapetalae</taxon>
        <taxon>asterids</taxon>
        <taxon>campanulids</taxon>
        <taxon>Asterales</taxon>
        <taxon>Asteraceae</taxon>
        <taxon>Asteroideae</taxon>
        <taxon>Heliantheae alliance</taxon>
        <taxon>Millerieae</taxon>
        <taxon>Smallanthus</taxon>
    </lineage>
</organism>
<reference evidence="2" key="1">
    <citation type="journal article" date="2022" name="Mol. Ecol. Resour.">
        <title>The genomes of chicory, endive, great burdock and yacon provide insights into Asteraceae palaeo-polyploidization history and plant inulin production.</title>
        <authorList>
            <person name="Fan W."/>
            <person name="Wang S."/>
            <person name="Wang H."/>
            <person name="Wang A."/>
            <person name="Jiang F."/>
            <person name="Liu H."/>
            <person name="Zhao H."/>
            <person name="Xu D."/>
            <person name="Zhang Y."/>
        </authorList>
    </citation>
    <scope>NUCLEOTIDE SEQUENCE [LARGE SCALE GENOMIC DNA]</scope>
    <source>
        <strain evidence="2">cv. Yunnan</strain>
    </source>
</reference>
<name>A0ACB9HS54_9ASTR</name>
<dbReference type="EMBL" id="CM042028">
    <property type="protein sequence ID" value="KAI3798803.1"/>
    <property type="molecule type" value="Genomic_DNA"/>
</dbReference>
<keyword evidence="2" id="KW-1185">Reference proteome</keyword>
<gene>
    <name evidence="1" type="ORF">L1987_34082</name>
</gene>
<evidence type="ECO:0000313" key="1">
    <source>
        <dbReference type="EMBL" id="KAI3798803.1"/>
    </source>
</evidence>
<comment type="caution">
    <text evidence="1">The sequence shown here is derived from an EMBL/GenBank/DDBJ whole genome shotgun (WGS) entry which is preliminary data.</text>
</comment>
<proteinExistence type="predicted"/>
<dbReference type="Proteomes" id="UP001056120">
    <property type="component" value="Linkage Group LG11"/>
</dbReference>
<evidence type="ECO:0000313" key="2">
    <source>
        <dbReference type="Proteomes" id="UP001056120"/>
    </source>
</evidence>
<reference evidence="1 2" key="2">
    <citation type="journal article" date="2022" name="Mol. Ecol. Resour.">
        <title>The genomes of chicory, endive, great burdock and yacon provide insights into Asteraceae paleo-polyploidization history and plant inulin production.</title>
        <authorList>
            <person name="Fan W."/>
            <person name="Wang S."/>
            <person name="Wang H."/>
            <person name="Wang A."/>
            <person name="Jiang F."/>
            <person name="Liu H."/>
            <person name="Zhao H."/>
            <person name="Xu D."/>
            <person name="Zhang Y."/>
        </authorList>
    </citation>
    <scope>NUCLEOTIDE SEQUENCE [LARGE SCALE GENOMIC DNA]</scope>
    <source>
        <strain evidence="2">cv. Yunnan</strain>
        <tissue evidence="1">Leaves</tissue>
    </source>
</reference>
<protein>
    <submittedName>
        <fullName evidence="1">Uncharacterized protein</fullName>
    </submittedName>
</protein>
<sequence>MMGQNDLELQNKNYNTALYLAAVAGNVETVKIMVKENRRLLTIPGANRQMMPLYAAALFGNKYVVEYIYEESRILRDEDGWNLQNRGWLLEKCVENNMFDTALKIIKKYPELDSGSVLRVLAGKRETFHETKSNIMVAIKSVICLKRAPKEESNALTLLRFIWDDIVKKPTKEIDAILRGPSDSTSNKQDNRMVSGWAVKAMQFQKVIYEHVEKMNVESNNIIRGPPDALKDLRLQDLISESLVNMHGETQKIIRDFSNLIMQDNKPVSNKEHLALELQKLIFKHIADMHDKTVKIIKSHRTGEDRALQLKRGISEHIEKMNRETQEKITKPPPAAATAQEETGRLKPNLPRRYLFAAGSRENYLKIGVPLYEASIKCNWNAAKAILEKKQDLVRYSITENGETALHVAASAKGDPKDVVEFVKNLVGMMKEEDLALENESFNTALYLAAAAGNVETVKIMVEKNRTLPTIPGARQTMMPLYAAALFGNYDVVKYLYKRSKDLCDDGWNPQNRGWLLEKCVENDMFDVALKIVKKYPELGSALRVLARKPEAFHDTKSNIIGTAIRSVSGFIGLKVGAPEKESPALTLLRFI</sequence>
<accession>A0ACB9HS54</accession>